<evidence type="ECO:0000313" key="1">
    <source>
        <dbReference type="EMBL" id="MBD3922821.1"/>
    </source>
</evidence>
<reference evidence="1 2" key="1">
    <citation type="submission" date="2020-09" db="EMBL/GenBank/DDBJ databases">
        <title>Paenibacillus sp. strain PR3 16S rRNA gene Genome sequencing and assembly.</title>
        <authorList>
            <person name="Kim J."/>
        </authorList>
    </citation>
    <scope>NUCLEOTIDE SEQUENCE [LARGE SCALE GENOMIC DNA]</scope>
    <source>
        <strain evidence="1 2">PR3</strain>
    </source>
</reference>
<dbReference type="NCBIfam" id="TIGR02855">
    <property type="entry name" value="spore_yabG"/>
    <property type="match status" value="1"/>
</dbReference>
<dbReference type="EMBL" id="JACXZA010000012">
    <property type="protein sequence ID" value="MBD3922821.1"/>
    <property type="molecule type" value="Genomic_DNA"/>
</dbReference>
<comment type="caution">
    <text evidence="1">The sequence shown here is derived from an EMBL/GenBank/DDBJ whole genome shotgun (WGS) entry which is preliminary data.</text>
</comment>
<proteinExistence type="predicted"/>
<organism evidence="1 2">
    <name type="scientific">Paenibacillus terricola</name>
    <dbReference type="NCBI Taxonomy" id="2763503"/>
    <lineage>
        <taxon>Bacteria</taxon>
        <taxon>Bacillati</taxon>
        <taxon>Bacillota</taxon>
        <taxon>Bacilli</taxon>
        <taxon>Bacillales</taxon>
        <taxon>Paenibacillaceae</taxon>
        <taxon>Paenibacillus</taxon>
    </lineage>
</organism>
<dbReference type="InterPro" id="IPR008764">
    <property type="entry name" value="Peptidase_U57"/>
</dbReference>
<dbReference type="PIRSF" id="PIRSF011575">
    <property type="entry name" value="YabG"/>
    <property type="match status" value="1"/>
</dbReference>
<name>A0ABR8N6E1_9BACL</name>
<evidence type="ECO:0000313" key="2">
    <source>
        <dbReference type="Proteomes" id="UP000609346"/>
    </source>
</evidence>
<dbReference type="Proteomes" id="UP000609346">
    <property type="component" value="Unassembled WGS sequence"/>
</dbReference>
<dbReference type="Pfam" id="PF05582">
    <property type="entry name" value="Peptidase_U57"/>
    <property type="match status" value="1"/>
</dbReference>
<gene>
    <name evidence="1" type="primary">yabG</name>
    <name evidence="1" type="ORF">H8B09_29190</name>
</gene>
<accession>A0ABR8N6E1</accession>
<keyword evidence="2" id="KW-1185">Reference proteome</keyword>
<dbReference type="RefSeq" id="WP_191207118.1">
    <property type="nucleotide sequence ID" value="NZ_JACXZA010000012.1"/>
</dbReference>
<sequence>MKQGDLVVRKSYGGDVLFRIEQLRDNQLAVLKGTDYRLLADSPLLDLAVVNDPDSTPASQQVRIKVKESLRRMQEKLPPVHVQDGPIRLASQSTSSSNLSFYEMPGKVLHLDGDGNYMRKSMQLYSQMRIPAHGIHVHEGQMPELLYRLLPELKPDIVVITGHDGVLKNRRSEDLGNISSYKNSKNFVDAVRVARDYEKNRDSLIVIAGACQSHYEALLQAGSNFASSPGRILIHALDPVYIAIKASATPIRETIDLPEVIQGTISGIDGIGGIDTIGRLRRGLPKPKWTKQAAEANVMI</sequence>
<protein>
    <submittedName>
        <fullName evidence="1">Sporulation peptidase YabG</fullName>
    </submittedName>
</protein>